<organism evidence="3 4">
    <name type="scientific">Aporhodopirellula rubra</name>
    <dbReference type="NCBI Taxonomy" id="980271"/>
    <lineage>
        <taxon>Bacteria</taxon>
        <taxon>Pseudomonadati</taxon>
        <taxon>Planctomycetota</taxon>
        <taxon>Planctomycetia</taxon>
        <taxon>Pirellulales</taxon>
        <taxon>Pirellulaceae</taxon>
        <taxon>Aporhodopirellula</taxon>
    </lineage>
</organism>
<dbReference type="RefSeq" id="WP_184306677.1">
    <property type="nucleotide sequence ID" value="NZ_JACHXU010000016.1"/>
</dbReference>
<sequence length="91" mass="10033">MLLAEFPWQVFMTPFGIPIVAIVCVFTWLAIQSISIAVAKVMCNRSDTELKMELLARGFTSEEIARTVEAGRTEAPTRQGCDRAGTRQAAI</sequence>
<evidence type="ECO:0000256" key="2">
    <source>
        <dbReference type="SAM" id="Phobius"/>
    </source>
</evidence>
<feature type="region of interest" description="Disordered" evidence="1">
    <location>
        <begin position="70"/>
        <end position="91"/>
    </location>
</feature>
<keyword evidence="2" id="KW-0812">Transmembrane</keyword>
<proteinExistence type="predicted"/>
<keyword evidence="2" id="KW-0472">Membrane</keyword>
<keyword evidence="2" id="KW-1133">Transmembrane helix</keyword>
<accession>A0A7W5E2P3</accession>
<dbReference type="AlphaFoldDB" id="A0A7W5E2P3"/>
<dbReference type="Proteomes" id="UP000536179">
    <property type="component" value="Unassembled WGS sequence"/>
</dbReference>
<evidence type="ECO:0000256" key="1">
    <source>
        <dbReference type="SAM" id="MobiDB-lite"/>
    </source>
</evidence>
<protein>
    <submittedName>
        <fullName evidence="3">Uncharacterized protein</fullName>
    </submittedName>
</protein>
<keyword evidence="4" id="KW-1185">Reference proteome</keyword>
<gene>
    <name evidence="3" type="ORF">FHS27_004327</name>
</gene>
<reference evidence="3 4" key="1">
    <citation type="submission" date="2020-08" db="EMBL/GenBank/DDBJ databases">
        <title>Genomic Encyclopedia of Type Strains, Phase III (KMG-III): the genomes of soil and plant-associated and newly described type strains.</title>
        <authorList>
            <person name="Whitman W."/>
        </authorList>
    </citation>
    <scope>NUCLEOTIDE SEQUENCE [LARGE SCALE GENOMIC DNA]</scope>
    <source>
        <strain evidence="3 4">CECT 8075</strain>
    </source>
</reference>
<comment type="caution">
    <text evidence="3">The sequence shown here is derived from an EMBL/GenBank/DDBJ whole genome shotgun (WGS) entry which is preliminary data.</text>
</comment>
<evidence type="ECO:0000313" key="4">
    <source>
        <dbReference type="Proteomes" id="UP000536179"/>
    </source>
</evidence>
<name>A0A7W5E2P3_9BACT</name>
<dbReference type="EMBL" id="JACHXU010000016">
    <property type="protein sequence ID" value="MBB3208498.1"/>
    <property type="molecule type" value="Genomic_DNA"/>
</dbReference>
<evidence type="ECO:0000313" key="3">
    <source>
        <dbReference type="EMBL" id="MBB3208498.1"/>
    </source>
</evidence>
<feature type="transmembrane region" description="Helical" evidence="2">
    <location>
        <begin position="6"/>
        <end position="31"/>
    </location>
</feature>